<evidence type="ECO:0000313" key="2">
    <source>
        <dbReference type="EMBL" id="MDY3512278.1"/>
    </source>
</evidence>
<feature type="transmembrane region" description="Helical" evidence="1">
    <location>
        <begin position="12"/>
        <end position="31"/>
    </location>
</feature>
<name>A0AAP6LK44_RIEAN</name>
<comment type="caution">
    <text evidence="2">The sequence shown here is derived from an EMBL/GenBank/DDBJ whole genome shotgun (WGS) entry which is preliminary data.</text>
</comment>
<organism evidence="2 3">
    <name type="scientific">Riemerella anatipestifer</name>
    <name type="common">Moraxella anatipestifer</name>
    <dbReference type="NCBI Taxonomy" id="34085"/>
    <lineage>
        <taxon>Bacteria</taxon>
        <taxon>Pseudomonadati</taxon>
        <taxon>Bacteroidota</taxon>
        <taxon>Flavobacteriia</taxon>
        <taxon>Flavobacteriales</taxon>
        <taxon>Weeksellaceae</taxon>
        <taxon>Riemerella</taxon>
    </lineage>
</organism>
<dbReference type="AlphaFoldDB" id="A0AAP6LK44"/>
<dbReference type="Proteomes" id="UP001284033">
    <property type="component" value="Unassembled WGS sequence"/>
</dbReference>
<evidence type="ECO:0000313" key="3">
    <source>
        <dbReference type="Proteomes" id="UP001284033"/>
    </source>
</evidence>
<sequence length="53" mass="6250">MTNPKIHSEIIYQILSLFNNLVLGEVIMAKFKHDNDKRALKKITEIFIEKHNL</sequence>
<keyword evidence="1" id="KW-0472">Membrane</keyword>
<reference evidence="2" key="1">
    <citation type="submission" date="2023-01" db="EMBL/GenBank/DDBJ databases">
        <title>Genome-based studies on antimicrobial resistance profiles of Riemerella anatipestifer in China, 1994 to 2021.</title>
        <authorList>
            <person name="Yang Z."/>
            <person name="Zhu D."/>
        </authorList>
    </citation>
    <scope>NUCLEOTIDE SEQUENCE</scope>
    <source>
        <strain evidence="2">RCAD1218</strain>
    </source>
</reference>
<keyword evidence="1" id="KW-0812">Transmembrane</keyword>
<evidence type="ECO:0000256" key="1">
    <source>
        <dbReference type="SAM" id="Phobius"/>
    </source>
</evidence>
<keyword evidence="1" id="KW-1133">Transmembrane helix</keyword>
<proteinExistence type="predicted"/>
<dbReference type="EMBL" id="JAQZHK010000002">
    <property type="protein sequence ID" value="MDY3512278.1"/>
    <property type="molecule type" value="Genomic_DNA"/>
</dbReference>
<dbReference type="RefSeq" id="WP_154468677.1">
    <property type="nucleotide sequence ID" value="NZ_CP175957.1"/>
</dbReference>
<accession>A0AAP6LK44</accession>
<protein>
    <submittedName>
        <fullName evidence="2">Uncharacterized protein</fullName>
    </submittedName>
</protein>
<gene>
    <name evidence="2" type="ORF">PG303_03480</name>
</gene>